<keyword evidence="2" id="KW-1185">Reference proteome</keyword>
<dbReference type="RefSeq" id="WP_030234525.1">
    <property type="nucleotide sequence ID" value="NZ_CP024985.1"/>
</dbReference>
<dbReference type="AlphaFoldDB" id="A0A2K8PAJ0"/>
<organism evidence="1 2">
    <name type="scientific">Streptomyces lavendulae subsp. lavendulae</name>
    <dbReference type="NCBI Taxonomy" id="58340"/>
    <lineage>
        <taxon>Bacteria</taxon>
        <taxon>Bacillati</taxon>
        <taxon>Actinomycetota</taxon>
        <taxon>Actinomycetes</taxon>
        <taxon>Kitasatosporales</taxon>
        <taxon>Streptomycetaceae</taxon>
        <taxon>Streptomyces</taxon>
    </lineage>
</organism>
<dbReference type="KEGG" id="slx:SLAV_09410"/>
<evidence type="ECO:0000313" key="1">
    <source>
        <dbReference type="EMBL" id="ATZ23751.1"/>
    </source>
</evidence>
<dbReference type="Proteomes" id="UP000231791">
    <property type="component" value="Chromosome"/>
</dbReference>
<dbReference type="GeneID" id="49389101"/>
<name>A0A2K8PAJ0_STRLA</name>
<protein>
    <submittedName>
        <fullName evidence="1">Uncharacterized protein</fullName>
    </submittedName>
</protein>
<sequence>MTRRHGTGEPGDEAVDRWFVGHGRALADALGEALDIEAGLREVLVQSRHDDAEADLEAVLDEEAGLGAILPVGASADRTDRPATSRMRTAAEGFLHSVSPMDRLAVRGDPEVAAAGRALDKAVDLTLHLDDRRLVVERAIDLAQDLVLDLSRARDLDFDIVLTLDPELDRGLFHALETARSIGALGFLTNRDREDREDRDLVRALVHAYDLNLARARGLDTARAHAQDLNRVLDLAHVLSLRVIAARSDDDEAAAASDLARVLVAIRAEQVGRAIAGVLHREPPPLDKDAALAFLHDFTTADLRAAELQGIDLGGVYWSEHGTRWPAALDLDDLRRRSVETPAGSATWVVRRGTAEFREFAVL</sequence>
<proteinExistence type="predicted"/>
<dbReference type="EMBL" id="CP024985">
    <property type="protein sequence ID" value="ATZ23751.1"/>
    <property type="molecule type" value="Genomic_DNA"/>
</dbReference>
<accession>A0A2K8PAJ0</accession>
<reference evidence="1 2" key="1">
    <citation type="submission" date="2017-11" db="EMBL/GenBank/DDBJ databases">
        <title>Complete genome sequence of Streptomyces lavendulae subsp. lavendulae CCM 3239 (formerly 'Streptomyces aureofaciens CCM 3239'), the producer of the angucycline-type antibiotic auricin.</title>
        <authorList>
            <person name="Busche T."/>
            <person name="Novakova R."/>
            <person name="Al'Dilaimi A."/>
            <person name="Homerova D."/>
            <person name="Feckova L."/>
            <person name="Rezuchova B."/>
            <person name="Mingyar E."/>
            <person name="Csolleiova D."/>
            <person name="Bekeova C."/>
            <person name="Winkler A."/>
            <person name="Sevcikova B."/>
            <person name="Kalinowski J."/>
            <person name="Kormanec J."/>
            <person name="Ruckert C."/>
        </authorList>
    </citation>
    <scope>NUCLEOTIDE SEQUENCE [LARGE SCALE GENOMIC DNA]</scope>
    <source>
        <strain evidence="1 2">CCM 3239</strain>
    </source>
</reference>
<gene>
    <name evidence="1" type="ORF">SLAV_09410</name>
</gene>
<dbReference type="OrthoDB" id="4244331at2"/>
<evidence type="ECO:0000313" key="2">
    <source>
        <dbReference type="Proteomes" id="UP000231791"/>
    </source>
</evidence>